<name>A0AAJ0HGP1_9PEZI</name>
<dbReference type="CDD" id="cd00067">
    <property type="entry name" value="GAL4"/>
    <property type="match status" value="1"/>
</dbReference>
<evidence type="ECO:0000313" key="6">
    <source>
        <dbReference type="Proteomes" id="UP001275084"/>
    </source>
</evidence>
<dbReference type="GO" id="GO:0008270">
    <property type="term" value="F:zinc ion binding"/>
    <property type="evidence" value="ECO:0007669"/>
    <property type="project" value="InterPro"/>
</dbReference>
<dbReference type="Gene3D" id="4.10.240.10">
    <property type="entry name" value="Zn(2)-C6 fungal-type DNA-binding domain"/>
    <property type="match status" value="1"/>
</dbReference>
<gene>
    <name evidence="5" type="ORF">B0T25DRAFT_570819</name>
</gene>
<feature type="domain" description="Zn(2)-C6 fungal-type" evidence="4">
    <location>
        <begin position="19"/>
        <end position="49"/>
    </location>
</feature>
<evidence type="ECO:0000256" key="3">
    <source>
        <dbReference type="SAM" id="Phobius"/>
    </source>
</evidence>
<dbReference type="PROSITE" id="PS50048">
    <property type="entry name" value="ZN2_CY6_FUNGAL_2"/>
    <property type="match status" value="1"/>
</dbReference>
<dbReference type="EMBL" id="JAUIQD010000005">
    <property type="protein sequence ID" value="KAK3350251.1"/>
    <property type="molecule type" value="Genomic_DNA"/>
</dbReference>
<dbReference type="GO" id="GO:0000981">
    <property type="term" value="F:DNA-binding transcription factor activity, RNA polymerase II-specific"/>
    <property type="evidence" value="ECO:0007669"/>
    <property type="project" value="InterPro"/>
</dbReference>
<keyword evidence="3" id="KW-0472">Membrane</keyword>
<dbReference type="Pfam" id="PF00172">
    <property type="entry name" value="Zn_clus"/>
    <property type="match status" value="1"/>
</dbReference>
<dbReference type="PROSITE" id="PS00463">
    <property type="entry name" value="ZN2_CY6_FUNGAL_1"/>
    <property type="match status" value="1"/>
</dbReference>
<feature type="region of interest" description="Disordered" evidence="2">
    <location>
        <begin position="72"/>
        <end position="111"/>
    </location>
</feature>
<dbReference type="InterPro" id="IPR052400">
    <property type="entry name" value="Zn2-C6_fungal_TF"/>
</dbReference>
<keyword evidence="1" id="KW-0539">Nucleus</keyword>
<dbReference type="InterPro" id="IPR036864">
    <property type="entry name" value="Zn2-C6_fun-type_DNA-bd_sf"/>
</dbReference>
<feature type="compositionally biased region" description="Low complexity" evidence="2">
    <location>
        <begin position="73"/>
        <end position="100"/>
    </location>
</feature>
<dbReference type="PANTHER" id="PTHR47657:SF14">
    <property type="entry name" value="ZN(2)-C6 FUNGAL-TYPE DOMAIN-CONTAINING PROTEIN"/>
    <property type="match status" value="1"/>
</dbReference>
<dbReference type="AlphaFoldDB" id="A0AAJ0HGP1"/>
<evidence type="ECO:0000256" key="1">
    <source>
        <dbReference type="ARBA" id="ARBA00023242"/>
    </source>
</evidence>
<dbReference type="InterPro" id="IPR001138">
    <property type="entry name" value="Zn2Cys6_DnaBD"/>
</dbReference>
<keyword evidence="3" id="KW-1133">Transmembrane helix</keyword>
<reference evidence="5" key="2">
    <citation type="submission" date="2023-06" db="EMBL/GenBank/DDBJ databases">
        <authorList>
            <consortium name="Lawrence Berkeley National Laboratory"/>
            <person name="Haridas S."/>
            <person name="Hensen N."/>
            <person name="Bonometti L."/>
            <person name="Westerberg I."/>
            <person name="Brannstrom I.O."/>
            <person name="Guillou S."/>
            <person name="Cros-Aarteil S."/>
            <person name="Calhoun S."/>
            <person name="Kuo A."/>
            <person name="Mondo S."/>
            <person name="Pangilinan J."/>
            <person name="Riley R."/>
            <person name="Labutti K."/>
            <person name="Andreopoulos B."/>
            <person name="Lipzen A."/>
            <person name="Chen C."/>
            <person name="Yanf M."/>
            <person name="Daum C."/>
            <person name="Ng V."/>
            <person name="Clum A."/>
            <person name="Steindorff A."/>
            <person name="Ohm R."/>
            <person name="Martin F."/>
            <person name="Silar P."/>
            <person name="Natvig D."/>
            <person name="Lalanne C."/>
            <person name="Gautier V."/>
            <person name="Ament-Velasquez S.L."/>
            <person name="Kruys A."/>
            <person name="Hutchinson M.I."/>
            <person name="Powell A.J."/>
            <person name="Barry K."/>
            <person name="Miller A.N."/>
            <person name="Grigoriev I.V."/>
            <person name="Debuchy R."/>
            <person name="Gladieux P."/>
            <person name="Thoren M.H."/>
            <person name="Johannesson H."/>
        </authorList>
    </citation>
    <scope>NUCLEOTIDE SEQUENCE</scope>
    <source>
        <strain evidence="5">CBS 955.72</strain>
    </source>
</reference>
<evidence type="ECO:0000313" key="5">
    <source>
        <dbReference type="EMBL" id="KAK3350251.1"/>
    </source>
</evidence>
<dbReference type="Proteomes" id="UP001275084">
    <property type="component" value="Unassembled WGS sequence"/>
</dbReference>
<feature type="transmembrane region" description="Helical" evidence="3">
    <location>
        <begin position="444"/>
        <end position="466"/>
    </location>
</feature>
<sequence>MDDTTEHKTRRPHRKSRNGCTRCKERRIKCDELTPRCSRCHRMNLDCQYVKRQPFAEDAADPIDALLLQLQVSPHPGSPESSGHESASSPLSTASSASLLVPRHEKRPGSPLRMTHMQTLAPAELDLFKHYLEHTSKDLTVDEDDQYTLQVGIPNLACQSKPLMRSVLALAAICRCCDMIGQPDPGRAQVAELLALADGYHMESLREIQATLPKVKQYDHVLANAAMMGMYGSGSHRTRIWLAQTAHPDAPYPMPKHSQWISLFRAAYLAYAGLLPPESPHSPAAFDYKLTPHLTSPLPPIFHPLSPLLAATITPALAKLHAKSLTLPAGDPDVAACQTALTLLTSVAARAFAPADPSPTVDVEIDPGAGRLAEVSPWLRRYTASITSMVPSRLPRRTIMAFIHKAPAGFLGLVEDMISLMQAAPGEGAAEGPGVAHRFAMEVFAHWLVLVVLLDNVWWIGGIGAWELGRIVQFRRGCRWGGDVWGGGDWWPEGMWEVARQFERFRGP</sequence>
<proteinExistence type="predicted"/>
<accession>A0AAJ0HGP1</accession>
<evidence type="ECO:0000256" key="2">
    <source>
        <dbReference type="SAM" id="MobiDB-lite"/>
    </source>
</evidence>
<reference evidence="5" key="1">
    <citation type="journal article" date="2023" name="Mol. Phylogenet. Evol.">
        <title>Genome-scale phylogeny and comparative genomics of the fungal order Sordariales.</title>
        <authorList>
            <person name="Hensen N."/>
            <person name="Bonometti L."/>
            <person name="Westerberg I."/>
            <person name="Brannstrom I.O."/>
            <person name="Guillou S."/>
            <person name="Cros-Aarteil S."/>
            <person name="Calhoun S."/>
            <person name="Haridas S."/>
            <person name="Kuo A."/>
            <person name="Mondo S."/>
            <person name="Pangilinan J."/>
            <person name="Riley R."/>
            <person name="LaButti K."/>
            <person name="Andreopoulos B."/>
            <person name="Lipzen A."/>
            <person name="Chen C."/>
            <person name="Yan M."/>
            <person name="Daum C."/>
            <person name="Ng V."/>
            <person name="Clum A."/>
            <person name="Steindorff A."/>
            <person name="Ohm R.A."/>
            <person name="Martin F."/>
            <person name="Silar P."/>
            <person name="Natvig D.O."/>
            <person name="Lalanne C."/>
            <person name="Gautier V."/>
            <person name="Ament-Velasquez S.L."/>
            <person name="Kruys A."/>
            <person name="Hutchinson M.I."/>
            <person name="Powell A.J."/>
            <person name="Barry K."/>
            <person name="Miller A.N."/>
            <person name="Grigoriev I.V."/>
            <person name="Debuchy R."/>
            <person name="Gladieux P."/>
            <person name="Hiltunen Thoren M."/>
            <person name="Johannesson H."/>
        </authorList>
    </citation>
    <scope>NUCLEOTIDE SEQUENCE</scope>
    <source>
        <strain evidence="5">CBS 955.72</strain>
    </source>
</reference>
<keyword evidence="6" id="KW-1185">Reference proteome</keyword>
<comment type="caution">
    <text evidence="5">The sequence shown here is derived from an EMBL/GenBank/DDBJ whole genome shotgun (WGS) entry which is preliminary data.</text>
</comment>
<protein>
    <submittedName>
        <fullName evidence="5">C6 transcription factor</fullName>
    </submittedName>
</protein>
<dbReference type="SMART" id="SM00066">
    <property type="entry name" value="GAL4"/>
    <property type="match status" value="1"/>
</dbReference>
<dbReference type="SUPFAM" id="SSF57701">
    <property type="entry name" value="Zn2/Cys6 DNA-binding domain"/>
    <property type="match status" value="1"/>
</dbReference>
<dbReference type="PANTHER" id="PTHR47657">
    <property type="entry name" value="STEROL REGULATORY ELEMENT-BINDING PROTEIN ECM22"/>
    <property type="match status" value="1"/>
</dbReference>
<evidence type="ECO:0000259" key="4">
    <source>
        <dbReference type="PROSITE" id="PS50048"/>
    </source>
</evidence>
<organism evidence="5 6">
    <name type="scientific">Lasiosphaeria hispida</name>
    <dbReference type="NCBI Taxonomy" id="260671"/>
    <lineage>
        <taxon>Eukaryota</taxon>
        <taxon>Fungi</taxon>
        <taxon>Dikarya</taxon>
        <taxon>Ascomycota</taxon>
        <taxon>Pezizomycotina</taxon>
        <taxon>Sordariomycetes</taxon>
        <taxon>Sordariomycetidae</taxon>
        <taxon>Sordariales</taxon>
        <taxon>Lasiosphaeriaceae</taxon>
        <taxon>Lasiosphaeria</taxon>
    </lineage>
</organism>
<keyword evidence="3" id="KW-0812">Transmembrane</keyword>